<feature type="compositionally biased region" description="Basic and acidic residues" evidence="1">
    <location>
        <begin position="144"/>
        <end position="154"/>
    </location>
</feature>
<name>A0AAD5VYN8_9AGAR</name>
<dbReference type="AlphaFoldDB" id="A0AAD5VYN8"/>
<sequence>MRIRGALIYGQTPRKGREEHFSVHWVLGRTTEVEKPGMKYIPEWKEEIVTFHFRYRPLNWLQAQGIAPPPPRAPSPIAELDLTQPAAGHKRPPKRKIKLEEEPIAISDDDEENEEVQRLLAQLEGIKSRKRKQRQDASTSQKKANKEELPRLLDGEVIDLT</sequence>
<evidence type="ECO:0000256" key="1">
    <source>
        <dbReference type="SAM" id="MobiDB-lite"/>
    </source>
</evidence>
<protein>
    <submittedName>
        <fullName evidence="2">Uncharacterized protein</fullName>
    </submittedName>
</protein>
<evidence type="ECO:0000313" key="2">
    <source>
        <dbReference type="EMBL" id="KAJ3571496.1"/>
    </source>
</evidence>
<reference evidence="2" key="1">
    <citation type="submission" date="2022-07" db="EMBL/GenBank/DDBJ databases">
        <title>Genome Sequence of Leucocoprinus birnbaumii.</title>
        <authorList>
            <person name="Buettner E."/>
        </authorList>
    </citation>
    <scope>NUCLEOTIDE SEQUENCE</scope>
    <source>
        <strain evidence="2">VT141</strain>
    </source>
</reference>
<comment type="caution">
    <text evidence="2">The sequence shown here is derived from an EMBL/GenBank/DDBJ whole genome shotgun (WGS) entry which is preliminary data.</text>
</comment>
<organism evidence="2 3">
    <name type="scientific">Leucocoprinus birnbaumii</name>
    <dbReference type="NCBI Taxonomy" id="56174"/>
    <lineage>
        <taxon>Eukaryota</taxon>
        <taxon>Fungi</taxon>
        <taxon>Dikarya</taxon>
        <taxon>Basidiomycota</taxon>
        <taxon>Agaricomycotina</taxon>
        <taxon>Agaricomycetes</taxon>
        <taxon>Agaricomycetidae</taxon>
        <taxon>Agaricales</taxon>
        <taxon>Agaricineae</taxon>
        <taxon>Agaricaceae</taxon>
        <taxon>Leucocoprinus</taxon>
    </lineage>
</organism>
<feature type="region of interest" description="Disordered" evidence="1">
    <location>
        <begin position="83"/>
        <end position="161"/>
    </location>
</feature>
<evidence type="ECO:0000313" key="3">
    <source>
        <dbReference type="Proteomes" id="UP001213000"/>
    </source>
</evidence>
<keyword evidence="3" id="KW-1185">Reference proteome</keyword>
<feature type="compositionally biased region" description="Basic residues" evidence="1">
    <location>
        <begin position="88"/>
        <end position="97"/>
    </location>
</feature>
<dbReference type="EMBL" id="JANIEX010000182">
    <property type="protein sequence ID" value="KAJ3571496.1"/>
    <property type="molecule type" value="Genomic_DNA"/>
</dbReference>
<dbReference type="Proteomes" id="UP001213000">
    <property type="component" value="Unassembled WGS sequence"/>
</dbReference>
<proteinExistence type="predicted"/>
<accession>A0AAD5VYN8</accession>
<gene>
    <name evidence="2" type="ORF">NP233_g3725</name>
</gene>